<dbReference type="SUPFAM" id="SSF52266">
    <property type="entry name" value="SGNH hydrolase"/>
    <property type="match status" value="1"/>
</dbReference>
<sequence>MKLFSRSFILTAISALVFGAYSTAASADSASTDKPVRMILVGDSTMAPNSGYGDAFCKRFKPEVTCLNLAKGGRSSSSYRAEGSWDIVQNLLKNREQFSQTYVLIQFGHNDQPGKPGRSTDLATEFPVNIARYVDDLQAAGAQAVLVTPLTRRTFKGSQLQNDLRPWAEASMTVAANKHVPLLDLNADSYRSVQAMGQAEADTLAMAPPPPATTDTPAPASVTVSAPVSTPAPASASAPSADIVKTERAGAARPLFDRTHLGSKGAAHFSAIVLTELLQAVPALDAKVSKEARP</sequence>
<gene>
    <name evidence="6" type="ORF">H8L32_05900</name>
</gene>
<feature type="region of interest" description="Disordered" evidence="3">
    <location>
        <begin position="204"/>
        <end position="242"/>
    </location>
</feature>
<proteinExistence type="inferred from homology"/>
<reference evidence="6 7" key="1">
    <citation type="submission" date="2020-08" db="EMBL/GenBank/DDBJ databases">
        <title>Novel species isolated from subtropical streams in China.</title>
        <authorList>
            <person name="Lu H."/>
        </authorList>
    </citation>
    <scope>NUCLEOTIDE SEQUENCE [LARGE SCALE GENOMIC DNA]</scope>
    <source>
        <strain evidence="6 7">CY18W</strain>
    </source>
</reference>
<name>A0ABR6ZN50_9BURK</name>
<evidence type="ECO:0000313" key="7">
    <source>
        <dbReference type="Proteomes" id="UP000650424"/>
    </source>
</evidence>
<feature type="chain" id="PRO_5046580753" evidence="4">
    <location>
        <begin position="28"/>
        <end position="294"/>
    </location>
</feature>
<dbReference type="Gene3D" id="3.40.50.1110">
    <property type="entry name" value="SGNH hydrolase"/>
    <property type="match status" value="1"/>
</dbReference>
<protein>
    <submittedName>
        <fullName evidence="6">Rhamnogalacturonan acetylesterase</fullName>
    </submittedName>
</protein>
<accession>A0ABR6ZN50</accession>
<evidence type="ECO:0000256" key="1">
    <source>
        <dbReference type="ARBA" id="ARBA00008668"/>
    </source>
</evidence>
<comment type="similarity">
    <text evidence="1">Belongs to the 'GDSL' lipolytic enzyme family.</text>
</comment>
<dbReference type="RefSeq" id="WP_186946219.1">
    <property type="nucleotide sequence ID" value="NZ_JACOGF010000002.1"/>
</dbReference>
<dbReference type="PANTHER" id="PTHR43695">
    <property type="entry name" value="PUTATIVE (AFU_ORTHOLOGUE AFUA_2G17250)-RELATED"/>
    <property type="match status" value="1"/>
</dbReference>
<evidence type="ECO:0000256" key="2">
    <source>
        <dbReference type="ARBA" id="ARBA00022801"/>
    </source>
</evidence>
<dbReference type="InterPro" id="IPR036514">
    <property type="entry name" value="SGNH_hydro_sf"/>
</dbReference>
<dbReference type="PANTHER" id="PTHR43695:SF1">
    <property type="entry name" value="RHAMNOGALACTURONAN ACETYLESTERASE"/>
    <property type="match status" value="1"/>
</dbReference>
<dbReference type="InterPro" id="IPR013830">
    <property type="entry name" value="SGNH_hydro"/>
</dbReference>
<feature type="domain" description="SGNH hydrolase-type esterase" evidence="5">
    <location>
        <begin position="41"/>
        <end position="190"/>
    </location>
</feature>
<keyword evidence="7" id="KW-1185">Reference proteome</keyword>
<dbReference type="Proteomes" id="UP000650424">
    <property type="component" value="Unassembled WGS sequence"/>
</dbReference>
<evidence type="ECO:0000259" key="5">
    <source>
        <dbReference type="Pfam" id="PF13472"/>
    </source>
</evidence>
<evidence type="ECO:0000256" key="3">
    <source>
        <dbReference type="SAM" id="MobiDB-lite"/>
    </source>
</evidence>
<comment type="caution">
    <text evidence="6">The sequence shown here is derived from an EMBL/GenBank/DDBJ whole genome shotgun (WGS) entry which is preliminary data.</text>
</comment>
<evidence type="ECO:0000313" key="6">
    <source>
        <dbReference type="EMBL" id="MBC3917003.1"/>
    </source>
</evidence>
<feature type="compositionally biased region" description="Low complexity" evidence="3">
    <location>
        <begin position="213"/>
        <end position="241"/>
    </location>
</feature>
<dbReference type="InterPro" id="IPR037459">
    <property type="entry name" value="RhgT-like"/>
</dbReference>
<keyword evidence="2" id="KW-0378">Hydrolase</keyword>
<keyword evidence="4" id="KW-0732">Signal</keyword>
<dbReference type="CDD" id="cd01821">
    <property type="entry name" value="Rhamnogalacturan_acetylesterase_like"/>
    <property type="match status" value="1"/>
</dbReference>
<dbReference type="Pfam" id="PF13472">
    <property type="entry name" value="Lipase_GDSL_2"/>
    <property type="match status" value="1"/>
</dbReference>
<dbReference type="EMBL" id="JACOGF010000002">
    <property type="protein sequence ID" value="MBC3917003.1"/>
    <property type="molecule type" value="Genomic_DNA"/>
</dbReference>
<evidence type="ECO:0000256" key="4">
    <source>
        <dbReference type="SAM" id="SignalP"/>
    </source>
</evidence>
<organism evidence="6 7">
    <name type="scientific">Undibacterium hunanense</name>
    <dbReference type="NCBI Taxonomy" id="2762292"/>
    <lineage>
        <taxon>Bacteria</taxon>
        <taxon>Pseudomonadati</taxon>
        <taxon>Pseudomonadota</taxon>
        <taxon>Betaproteobacteria</taxon>
        <taxon>Burkholderiales</taxon>
        <taxon>Oxalobacteraceae</taxon>
        <taxon>Undibacterium</taxon>
    </lineage>
</organism>
<feature type="signal peptide" evidence="4">
    <location>
        <begin position="1"/>
        <end position="27"/>
    </location>
</feature>